<comment type="catalytic activity">
    <reaction evidence="7">
        <text>Hydrolysis of oligopeptides, with broad specificity. Gly or Ala commonly occur as P1 or P1' residues, but more distant residues are also important, as is shown by the fact that Z-Gly-Pro-Gly-|-Gly-Pro-Ala is cleaved, but not Z-(Gly)(5).</text>
        <dbReference type="EC" id="3.4.24.70"/>
    </reaction>
</comment>
<dbReference type="GO" id="GO:0004222">
    <property type="term" value="F:metalloendopeptidase activity"/>
    <property type="evidence" value="ECO:0007669"/>
    <property type="project" value="UniProtKB-EC"/>
</dbReference>
<evidence type="ECO:0000259" key="10">
    <source>
        <dbReference type="Pfam" id="PF01432"/>
    </source>
</evidence>
<dbReference type="InterPro" id="IPR024079">
    <property type="entry name" value="MetalloPept_cat_dom_sf"/>
</dbReference>
<dbReference type="PANTHER" id="PTHR11804">
    <property type="entry name" value="PROTEASE M3 THIMET OLIGOPEPTIDASE-RELATED"/>
    <property type="match status" value="1"/>
</dbReference>
<dbReference type="EMBL" id="BSPD01000003">
    <property type="protein sequence ID" value="GLS24420.1"/>
    <property type="molecule type" value="Genomic_DNA"/>
</dbReference>
<comment type="similarity">
    <text evidence="1 9">Belongs to the peptidase M3 family.</text>
</comment>
<evidence type="ECO:0000313" key="12">
    <source>
        <dbReference type="EMBL" id="GLS24420.1"/>
    </source>
</evidence>
<dbReference type="EC" id="3.4.24.70" evidence="8"/>
<keyword evidence="3 9" id="KW-0479">Metal-binding</keyword>
<proteinExistence type="inferred from homology"/>
<reference evidence="12 13" key="1">
    <citation type="journal article" date="2014" name="Int. J. Syst. Evol. Microbiol.">
        <title>Complete genome sequence of Corynebacterium casei LMG S-19264T (=DSM 44701T), isolated from a smear-ripened cheese.</title>
        <authorList>
            <consortium name="US DOE Joint Genome Institute (JGI-PGF)"/>
            <person name="Walter F."/>
            <person name="Albersmeier A."/>
            <person name="Kalinowski J."/>
            <person name="Ruckert C."/>
        </authorList>
    </citation>
    <scope>NUCLEOTIDE SEQUENCE [LARGE SCALE GENOMIC DNA]</scope>
    <source>
        <strain evidence="12 13">NBRC 110095</strain>
    </source>
</reference>
<dbReference type="CDD" id="cd06456">
    <property type="entry name" value="M3A_DCP"/>
    <property type="match status" value="1"/>
</dbReference>
<organism evidence="12 13">
    <name type="scientific">Marinibactrum halimedae</name>
    <dbReference type="NCBI Taxonomy" id="1444977"/>
    <lineage>
        <taxon>Bacteria</taxon>
        <taxon>Pseudomonadati</taxon>
        <taxon>Pseudomonadota</taxon>
        <taxon>Gammaproteobacteria</taxon>
        <taxon>Cellvibrionales</taxon>
        <taxon>Cellvibrionaceae</taxon>
        <taxon>Marinibactrum</taxon>
    </lineage>
</organism>
<keyword evidence="4 9" id="KW-0378">Hydrolase</keyword>
<dbReference type="Gene3D" id="1.10.1370.10">
    <property type="entry name" value="Neurolysin, domain 3"/>
    <property type="match status" value="1"/>
</dbReference>
<dbReference type="RefSeq" id="WP_232595624.1">
    <property type="nucleotide sequence ID" value="NZ_BSPD01000003.1"/>
</dbReference>
<feature type="domain" description="Oligopeptidase A N-terminal" evidence="11">
    <location>
        <begin position="26"/>
        <end position="149"/>
    </location>
</feature>
<evidence type="ECO:0000256" key="1">
    <source>
        <dbReference type="ARBA" id="ARBA00006040"/>
    </source>
</evidence>
<evidence type="ECO:0000313" key="13">
    <source>
        <dbReference type="Proteomes" id="UP001156870"/>
    </source>
</evidence>
<keyword evidence="6 9" id="KW-0482">Metalloprotease</keyword>
<evidence type="ECO:0000256" key="6">
    <source>
        <dbReference type="ARBA" id="ARBA00023049"/>
    </source>
</evidence>
<dbReference type="GO" id="GO:0005829">
    <property type="term" value="C:cytosol"/>
    <property type="evidence" value="ECO:0007669"/>
    <property type="project" value="UniProtKB-ARBA"/>
</dbReference>
<accession>A0AA37T0E5</accession>
<dbReference type="AlphaFoldDB" id="A0AA37T0E5"/>
<comment type="caution">
    <text evidence="12">The sequence shown here is derived from an EMBL/GenBank/DDBJ whole genome shotgun (WGS) entry which is preliminary data.</text>
</comment>
<comment type="cofactor">
    <cofactor evidence="9">
        <name>Zn(2+)</name>
        <dbReference type="ChEBI" id="CHEBI:29105"/>
    </cofactor>
    <text evidence="9">Binds 1 zinc ion.</text>
</comment>
<dbReference type="InterPro" id="IPR024077">
    <property type="entry name" value="Neurolysin/TOP_dom2"/>
</dbReference>
<dbReference type="Pfam" id="PF01432">
    <property type="entry name" value="Peptidase_M3"/>
    <property type="match status" value="1"/>
</dbReference>
<evidence type="ECO:0000256" key="7">
    <source>
        <dbReference type="ARBA" id="ARBA00024603"/>
    </source>
</evidence>
<keyword evidence="2 9" id="KW-0645">Protease</keyword>
<dbReference type="PANTHER" id="PTHR11804:SF84">
    <property type="entry name" value="SACCHAROLYSIN"/>
    <property type="match status" value="1"/>
</dbReference>
<sequence>MSNPLLSHHTLPPFKELAAEHVETAIHQLIEDNEKALESLLVSTPNPTWENFVAVLEADDDRLNQAWSPVSHLNSVKNNEALRQAYETSLAALSAHSTKLGQHKGLFQAYHSLKSGDSFCGLSQAQQKTIDNALRDFHLAGVDLPDEQRQAFADIKQRLSKLSSQFSNNVLDATQGWHKHLEDTARLAGMPEMSIAQAEQAAKAKGYEGGAVLTLDIPSYLAVMTYADDRELRAEMYRAYTTRASSEGKKTDGESASEWDNAPLIEETLSLRHQMAELLGFENYAEYSLARKMAESPAQVEAFLLDLAQKSRVMAEQDVAALEAFAQSLGMETLEAWDVAYCSEKLKEAQYAVSQEALRPYFPAEKVIAGMFEVVEKLFGVSVQRDDAVPTWHEEAHYYRLYGVNDQGEPTEIAGFYLDIYARENKRGGAWMDECRVRRRTEEGLQLPVAYLTCNFTPPNGDTPSLLTHNEVTTLFHEFGHGLHHMLTQVDVAAVSGINGVEWDAVELPSQFLENWCWEASVITELSGHYQTEEKLPAELLEKMLAAKNFQSAMQMLRQVEFALFDLRLHWQYQSETPVPVADVLDQVRKEVAVLIPPSFNRFENGFSHIFAGGYAAGYYSYKWAEVLSSDAFSLFEENGIFDEATGQKFLQNILQKGGSEPAATLFNAFRGREPNTDALLRHSGILG</sequence>
<keyword evidence="13" id="KW-1185">Reference proteome</keyword>
<protein>
    <recommendedName>
        <fullName evidence="8">oligopeptidase A</fullName>
        <ecNumber evidence="8">3.4.24.70</ecNumber>
    </recommendedName>
</protein>
<dbReference type="Gene3D" id="3.40.390.10">
    <property type="entry name" value="Collagenase (Catalytic Domain)"/>
    <property type="match status" value="1"/>
</dbReference>
<dbReference type="InterPro" id="IPR045090">
    <property type="entry name" value="Pept_M3A_M3B"/>
</dbReference>
<feature type="domain" description="Peptidase M3A/M3B catalytic" evidence="10">
    <location>
        <begin position="223"/>
        <end position="685"/>
    </location>
</feature>
<dbReference type="SUPFAM" id="SSF55486">
    <property type="entry name" value="Metalloproteases ('zincins'), catalytic domain"/>
    <property type="match status" value="1"/>
</dbReference>
<keyword evidence="5 9" id="KW-0862">Zinc</keyword>
<evidence type="ECO:0000256" key="9">
    <source>
        <dbReference type="RuleBase" id="RU003435"/>
    </source>
</evidence>
<dbReference type="FunFam" id="3.40.390.10:FF:000009">
    <property type="entry name" value="Oligopeptidase A"/>
    <property type="match status" value="1"/>
</dbReference>
<dbReference type="Proteomes" id="UP001156870">
    <property type="component" value="Unassembled WGS sequence"/>
</dbReference>
<dbReference type="Pfam" id="PF19310">
    <property type="entry name" value="TOP_N"/>
    <property type="match status" value="1"/>
</dbReference>
<evidence type="ECO:0000256" key="8">
    <source>
        <dbReference type="ARBA" id="ARBA00026100"/>
    </source>
</evidence>
<evidence type="ECO:0000256" key="5">
    <source>
        <dbReference type="ARBA" id="ARBA00022833"/>
    </source>
</evidence>
<dbReference type="GO" id="GO:0006508">
    <property type="term" value="P:proteolysis"/>
    <property type="evidence" value="ECO:0007669"/>
    <property type="project" value="UniProtKB-KW"/>
</dbReference>
<gene>
    <name evidence="12" type="ORF">GCM10007877_01310</name>
</gene>
<evidence type="ECO:0000256" key="2">
    <source>
        <dbReference type="ARBA" id="ARBA00022670"/>
    </source>
</evidence>
<dbReference type="GO" id="GO:0046872">
    <property type="term" value="F:metal ion binding"/>
    <property type="evidence" value="ECO:0007669"/>
    <property type="project" value="UniProtKB-UniRule"/>
</dbReference>
<name>A0AA37T0E5_9GAMM</name>
<dbReference type="InterPro" id="IPR034005">
    <property type="entry name" value="M3A_DCP"/>
</dbReference>
<evidence type="ECO:0000256" key="3">
    <source>
        <dbReference type="ARBA" id="ARBA00022723"/>
    </source>
</evidence>
<evidence type="ECO:0000259" key="11">
    <source>
        <dbReference type="Pfam" id="PF19310"/>
    </source>
</evidence>
<dbReference type="GO" id="GO:0006518">
    <property type="term" value="P:peptide metabolic process"/>
    <property type="evidence" value="ECO:0007669"/>
    <property type="project" value="TreeGrafter"/>
</dbReference>
<dbReference type="InterPro" id="IPR045666">
    <property type="entry name" value="OpdA_N"/>
</dbReference>
<dbReference type="InterPro" id="IPR001567">
    <property type="entry name" value="Pept_M3A_M3B_dom"/>
</dbReference>
<evidence type="ECO:0000256" key="4">
    <source>
        <dbReference type="ARBA" id="ARBA00022801"/>
    </source>
</evidence>